<gene>
    <name evidence="4" type="ORF">ACKI18_21200</name>
</gene>
<evidence type="ECO:0000256" key="3">
    <source>
        <dbReference type="SAM" id="MobiDB-lite"/>
    </source>
</evidence>
<dbReference type="PANTHER" id="PTHR33542:SF3">
    <property type="entry name" value="SIROHYDROCHLORIN FERROCHELATASE, CHLOROPLASTIC"/>
    <property type="match status" value="1"/>
</dbReference>
<organism evidence="4 5">
    <name type="scientific">Streptomyces niveiscabiei</name>
    <dbReference type="NCBI Taxonomy" id="164115"/>
    <lineage>
        <taxon>Bacteria</taxon>
        <taxon>Bacillati</taxon>
        <taxon>Actinomycetota</taxon>
        <taxon>Actinomycetes</taxon>
        <taxon>Kitasatosporales</taxon>
        <taxon>Streptomycetaceae</taxon>
        <taxon>Streptomyces</taxon>
    </lineage>
</organism>
<proteinExistence type="predicted"/>
<evidence type="ECO:0000313" key="4">
    <source>
        <dbReference type="EMBL" id="MFM9611216.1"/>
    </source>
</evidence>
<feature type="compositionally biased region" description="Basic residues" evidence="3">
    <location>
        <begin position="294"/>
        <end position="309"/>
    </location>
</feature>
<dbReference type="SUPFAM" id="SSF53800">
    <property type="entry name" value="Chelatase"/>
    <property type="match status" value="1"/>
</dbReference>
<keyword evidence="5" id="KW-1185">Reference proteome</keyword>
<dbReference type="EMBL" id="JBJVNI010000011">
    <property type="protein sequence ID" value="MFM9611216.1"/>
    <property type="molecule type" value="Genomic_DNA"/>
</dbReference>
<reference evidence="4 5" key="1">
    <citation type="submission" date="2024-12" db="EMBL/GenBank/DDBJ databases">
        <title>Forecasting of Potato common scab and diversities of Pathogenic streptomyces spp. in china.</title>
        <authorList>
            <person name="Handique U."/>
            <person name="Wu J."/>
        </authorList>
    </citation>
    <scope>NUCLEOTIDE SEQUENCE [LARGE SCALE GENOMIC DNA]</scope>
    <source>
        <strain evidence="4 5">ZRIMU1530</strain>
    </source>
</reference>
<dbReference type="Gene3D" id="3.40.50.1400">
    <property type="match status" value="2"/>
</dbReference>
<dbReference type="Pfam" id="PF01903">
    <property type="entry name" value="CbiX"/>
    <property type="match status" value="2"/>
</dbReference>
<feature type="region of interest" description="Disordered" evidence="3">
    <location>
        <begin position="278"/>
        <end position="309"/>
    </location>
</feature>
<accession>A0ABW9HTS4</accession>
<dbReference type="Proteomes" id="UP001631957">
    <property type="component" value="Unassembled WGS sequence"/>
</dbReference>
<dbReference type="PANTHER" id="PTHR33542">
    <property type="entry name" value="SIROHYDROCHLORIN FERROCHELATASE, CHLOROPLASTIC"/>
    <property type="match status" value="1"/>
</dbReference>
<sequence>MTTPPALLIAGHGTRDDAGAEAFRDFVRELGRRNPQLPVAGGFIELSPPPLGDAVTELVEQGVRRFAAVPLMLVSAGHAKGDIPAALAREKERHPGISYTYGRPLGPHPALLAVLERRLEEALGGSSVRTPEDRADVTVLLVGRGSTDPDANAEVYKAARLLWEGRGYAGVETAFVSLAAPDVPSGLDRCVKLGARRIVVLPYFLFTGILPDRVRHQTEGWAAAHPEVEVFSADVIGPEPELLDLVMERYAEAVEGDIRMNCDSCVYRIALPGFEDKVGAPQQPHFHPDDDGHHHHGHSHGHHSHSHAH</sequence>
<evidence type="ECO:0000313" key="5">
    <source>
        <dbReference type="Proteomes" id="UP001631957"/>
    </source>
</evidence>
<keyword evidence="1" id="KW-0479">Metal-binding</keyword>
<keyword evidence="2" id="KW-0456">Lyase</keyword>
<dbReference type="InterPro" id="IPR050963">
    <property type="entry name" value="Sirohydro_Cobaltochel/CbiX"/>
</dbReference>
<evidence type="ECO:0000256" key="2">
    <source>
        <dbReference type="ARBA" id="ARBA00023239"/>
    </source>
</evidence>
<name>A0ABW9HTS4_9ACTN</name>
<comment type="caution">
    <text evidence="4">The sequence shown here is derived from an EMBL/GenBank/DDBJ whole genome shotgun (WGS) entry which is preliminary data.</text>
</comment>
<protein>
    <submittedName>
        <fullName evidence="4">Sirohydrochlorin chelatase</fullName>
    </submittedName>
</protein>
<dbReference type="CDD" id="cd03416">
    <property type="entry name" value="CbiX_SirB_N"/>
    <property type="match status" value="1"/>
</dbReference>
<evidence type="ECO:0000256" key="1">
    <source>
        <dbReference type="ARBA" id="ARBA00022723"/>
    </source>
</evidence>
<dbReference type="RefSeq" id="WP_055720275.1">
    <property type="nucleotide sequence ID" value="NZ_JBJVNI010000011.1"/>
</dbReference>
<dbReference type="InterPro" id="IPR002762">
    <property type="entry name" value="CbiX-like"/>
</dbReference>
<dbReference type="CDD" id="cd03414">
    <property type="entry name" value="CbiX_SirB_C"/>
    <property type="match status" value="1"/>
</dbReference>